<accession>A0A2G8TI25</accession>
<dbReference type="EMBL" id="PDOC01000003">
    <property type="protein sequence ID" value="PIL45690.1"/>
    <property type="molecule type" value="Genomic_DNA"/>
</dbReference>
<dbReference type="PANTHER" id="PTHR35936:SF6">
    <property type="entry name" value="AMINO ACID ABC TRANSPORTER SUBSTRATE-BINDING PAAT FAMILY PROTEIN"/>
    <property type="match status" value="1"/>
</dbReference>
<evidence type="ECO:0000313" key="2">
    <source>
        <dbReference type="EMBL" id="PIL45690.1"/>
    </source>
</evidence>
<dbReference type="PANTHER" id="PTHR35936">
    <property type="entry name" value="MEMBRANE-BOUND LYTIC MUREIN TRANSGLYCOSYLASE F"/>
    <property type="match status" value="1"/>
</dbReference>
<organism evidence="2 3">
    <name type="scientific">Massilia eurypsychrophila</name>
    <dbReference type="NCBI Taxonomy" id="1485217"/>
    <lineage>
        <taxon>Bacteria</taxon>
        <taxon>Pseudomonadati</taxon>
        <taxon>Pseudomonadota</taxon>
        <taxon>Betaproteobacteria</taxon>
        <taxon>Burkholderiales</taxon>
        <taxon>Oxalobacteraceae</taxon>
        <taxon>Telluria group</taxon>
        <taxon>Massilia</taxon>
    </lineage>
</organism>
<sequence length="242" mass="27044">MRVAMKALACAATLLWWLPAHALPQLKIVVDASTAMPMALIADSQVVGGIHRDLGSAIARELNTEAAFVLMPRKRIPGVLERGAGHLSCHYLPEWMPGQLDWTEPFMPNSLLLLSSARVARPPTLLALRGVRIGTVHGFEYPDMTRILGVGFMREDAADLTHNLLKLDAGRIDHALAGEVFLRYQQRRHGLAVKVRNPLVVRRYVASCAVSRASPYPVEQINRAIKNLRERREIDAIYDKYR</sequence>
<evidence type="ECO:0000313" key="3">
    <source>
        <dbReference type="Proteomes" id="UP000230390"/>
    </source>
</evidence>
<dbReference type="SUPFAM" id="SSF53850">
    <property type="entry name" value="Periplasmic binding protein-like II"/>
    <property type="match status" value="1"/>
</dbReference>
<name>A0A2G8TI25_9BURK</name>
<gene>
    <name evidence="2" type="ORF">CR105_06325</name>
</gene>
<evidence type="ECO:0000256" key="1">
    <source>
        <dbReference type="SAM" id="SignalP"/>
    </source>
</evidence>
<feature type="chain" id="PRO_5013607439" evidence="1">
    <location>
        <begin position="23"/>
        <end position="242"/>
    </location>
</feature>
<dbReference type="OrthoDB" id="8885114at2"/>
<reference evidence="2 3" key="1">
    <citation type="submission" date="2017-10" db="EMBL/GenBank/DDBJ databases">
        <title>Massilia psychrophilum sp. nov., a novel purple-pigmented bacterium isolated from Tianshan glacier, Xinjiang Municipality, China.</title>
        <authorList>
            <person name="Wang H."/>
        </authorList>
    </citation>
    <scope>NUCLEOTIDE SEQUENCE [LARGE SCALE GENOMIC DNA]</scope>
    <source>
        <strain evidence="2 3">JCM 30074</strain>
    </source>
</reference>
<proteinExistence type="predicted"/>
<dbReference type="Gene3D" id="3.40.190.10">
    <property type="entry name" value="Periplasmic binding protein-like II"/>
    <property type="match status" value="2"/>
</dbReference>
<protein>
    <submittedName>
        <fullName evidence="2">ABC transporter substrate-binding protein</fullName>
    </submittedName>
</protein>
<dbReference type="Proteomes" id="UP000230390">
    <property type="component" value="Unassembled WGS sequence"/>
</dbReference>
<dbReference type="AlphaFoldDB" id="A0A2G8TI25"/>
<keyword evidence="3" id="KW-1185">Reference proteome</keyword>
<comment type="caution">
    <text evidence="2">The sequence shown here is derived from an EMBL/GenBank/DDBJ whole genome shotgun (WGS) entry which is preliminary data.</text>
</comment>
<keyword evidence="1" id="KW-0732">Signal</keyword>
<feature type="signal peptide" evidence="1">
    <location>
        <begin position="1"/>
        <end position="22"/>
    </location>
</feature>